<gene>
    <name evidence="3" type="ORF">JW613_18190</name>
</gene>
<dbReference type="PRINTS" id="PR00463">
    <property type="entry name" value="EP450I"/>
</dbReference>
<dbReference type="PANTHER" id="PTHR24305">
    <property type="entry name" value="CYTOCHROME P450"/>
    <property type="match status" value="1"/>
</dbReference>
<dbReference type="EMBL" id="JAFFZM010000010">
    <property type="protein sequence ID" value="MBO8200215.1"/>
    <property type="molecule type" value="Genomic_DNA"/>
</dbReference>
<dbReference type="Gene3D" id="1.10.630.10">
    <property type="entry name" value="Cytochrome P450"/>
    <property type="match status" value="1"/>
</dbReference>
<dbReference type="InterPro" id="IPR050121">
    <property type="entry name" value="Cytochrome_P450_monoxygenase"/>
</dbReference>
<dbReference type="InterPro" id="IPR036396">
    <property type="entry name" value="Cyt_P450_sf"/>
</dbReference>
<dbReference type="SUPFAM" id="SSF48264">
    <property type="entry name" value="Cytochrome P450"/>
    <property type="match status" value="1"/>
</dbReference>
<evidence type="ECO:0000313" key="3">
    <source>
        <dbReference type="EMBL" id="MBO8200215.1"/>
    </source>
</evidence>
<name>A0ABS3XY24_9ACTN</name>
<dbReference type="PRINTS" id="PR00385">
    <property type="entry name" value="P450"/>
</dbReference>
<dbReference type="GeneID" id="96260546"/>
<comment type="similarity">
    <text evidence="1">Belongs to the cytochrome P450 family.</text>
</comment>
<dbReference type="PANTHER" id="PTHR24305:SF166">
    <property type="entry name" value="CYTOCHROME P450 12A4, MITOCHONDRIAL-RELATED"/>
    <property type="match status" value="1"/>
</dbReference>
<sequence>MRKPPQPPRSQAGPAAWRRDRLGVAVRAAQQCGDVWQLAPGVYVAATAGPCETVLRRTTYEYETTPGTFLPAKRPDGSVPGPTERAHGHAARMRALRPKAVAARIGDIAPGAAQFAADWPLGQDLSVLPRAQRVLAGIGSRYLFSGDAERLQAAGARLAEAREQIIHSWPLPPWVPTPARRFLARQQAVFDAELRAVIDRRRTTGRLGDDLLGQMLRPSSQYGLLPDAAIIDSLTGLIVATAETPTRAVGWILLTFARHPRVADRVAAEAGALPADPHAVTGAHLDRLRYTQAVVREVLRLYPPNWLLARRATAPAELGGYPVEPDTTVLVCPYTAHRDPAQHPDPLQLRPERWLGESGSLVVPGVFLPFSTGPRACEGTAMALAELTLIAAETARRYHLSEPPGPVPSHRIATFGALTPVGLRLRATPRS</sequence>
<comment type="caution">
    <text evidence="3">The sequence shown here is derived from an EMBL/GenBank/DDBJ whole genome shotgun (WGS) entry which is preliminary data.</text>
</comment>
<dbReference type="Pfam" id="PF00067">
    <property type="entry name" value="p450"/>
    <property type="match status" value="1"/>
</dbReference>
<feature type="region of interest" description="Disordered" evidence="2">
    <location>
        <begin position="66"/>
        <end position="87"/>
    </location>
</feature>
<dbReference type="RefSeq" id="WP_209211874.1">
    <property type="nucleotide sequence ID" value="NZ_JAFFZM010000010.1"/>
</dbReference>
<reference evidence="3 4" key="1">
    <citation type="submission" date="2021-02" db="EMBL/GenBank/DDBJ databases">
        <title>Streptomyces spirodelae sp. nov., isolated from duckweed.</title>
        <authorList>
            <person name="Saimee Y."/>
            <person name="Duangmal K."/>
        </authorList>
    </citation>
    <scope>NUCLEOTIDE SEQUENCE [LARGE SCALE GENOMIC DNA]</scope>
    <source>
        <strain evidence="3 4">DSM 42105</strain>
    </source>
</reference>
<dbReference type="InterPro" id="IPR002401">
    <property type="entry name" value="Cyt_P450_E_grp-I"/>
</dbReference>
<protein>
    <submittedName>
        <fullName evidence="3">Cytochrome P450</fullName>
    </submittedName>
</protein>
<evidence type="ECO:0000256" key="1">
    <source>
        <dbReference type="ARBA" id="ARBA00010617"/>
    </source>
</evidence>
<evidence type="ECO:0000256" key="2">
    <source>
        <dbReference type="SAM" id="MobiDB-lite"/>
    </source>
</evidence>
<dbReference type="InterPro" id="IPR001128">
    <property type="entry name" value="Cyt_P450"/>
</dbReference>
<dbReference type="Proteomes" id="UP000721954">
    <property type="component" value="Unassembled WGS sequence"/>
</dbReference>
<evidence type="ECO:0000313" key="4">
    <source>
        <dbReference type="Proteomes" id="UP000721954"/>
    </source>
</evidence>
<organism evidence="3 4">
    <name type="scientific">Streptomyces smyrnaeus</name>
    <dbReference type="NCBI Taxonomy" id="1387713"/>
    <lineage>
        <taxon>Bacteria</taxon>
        <taxon>Bacillati</taxon>
        <taxon>Actinomycetota</taxon>
        <taxon>Actinomycetes</taxon>
        <taxon>Kitasatosporales</taxon>
        <taxon>Streptomycetaceae</taxon>
        <taxon>Streptomyces</taxon>
    </lineage>
</organism>
<accession>A0ABS3XY24</accession>
<proteinExistence type="inferred from homology"/>
<keyword evidence="4" id="KW-1185">Reference proteome</keyword>